<comment type="caution">
    <text evidence="7">The sequence shown here is derived from an EMBL/GenBank/DDBJ whole genome shotgun (WGS) entry which is preliminary data.</text>
</comment>
<dbReference type="GO" id="GO:0006412">
    <property type="term" value="P:translation"/>
    <property type="evidence" value="ECO:0007669"/>
    <property type="project" value="InterPro"/>
</dbReference>
<dbReference type="AlphaFoldDB" id="A0AA35RHI3"/>
<dbReference type="Proteomes" id="UP001174909">
    <property type="component" value="Unassembled WGS sequence"/>
</dbReference>
<keyword evidence="4 7" id="KW-0689">Ribosomal protein</keyword>
<dbReference type="GO" id="GO:0005737">
    <property type="term" value="C:cytoplasm"/>
    <property type="evidence" value="ECO:0007669"/>
    <property type="project" value="UniProtKB-ARBA"/>
</dbReference>
<evidence type="ECO:0000313" key="8">
    <source>
        <dbReference type="Proteomes" id="UP001174909"/>
    </source>
</evidence>
<keyword evidence="5" id="KW-0687">Ribonucleoprotein</keyword>
<evidence type="ECO:0000256" key="2">
    <source>
        <dbReference type="ARBA" id="ARBA00022730"/>
    </source>
</evidence>
<dbReference type="HAMAP" id="MF_01363">
    <property type="entry name" value="Ribosomal_bL21"/>
    <property type="match status" value="1"/>
</dbReference>
<sequence length="110" mass="12151">MYAVFASGGKQHRVQVDTLIDIEKLDAPVGEKVTLSEILVIGDGNGNVQNTAVVGEVVQQAKNKKIVVFKSKRRKGYKRKLGHRQRFTRLRITEIQDGSNASEEGNENGS</sequence>
<dbReference type="Pfam" id="PF00829">
    <property type="entry name" value="Ribosomal_L21p"/>
    <property type="match status" value="1"/>
</dbReference>
<dbReference type="InterPro" id="IPR018258">
    <property type="entry name" value="Ribosomal_bL21_CS"/>
</dbReference>
<accession>A0AA35RHI3</accession>
<keyword evidence="8" id="KW-1185">Reference proteome</keyword>
<gene>
    <name evidence="7" type="ORF">GBAR_LOCUS7230</name>
</gene>
<evidence type="ECO:0000256" key="1">
    <source>
        <dbReference type="ARBA" id="ARBA00008563"/>
    </source>
</evidence>
<evidence type="ECO:0000313" key="7">
    <source>
        <dbReference type="EMBL" id="CAI8011107.1"/>
    </source>
</evidence>
<comment type="similarity">
    <text evidence="1">Belongs to the bacterial ribosomal protein bL21 family.</text>
</comment>
<dbReference type="GO" id="GO:0005840">
    <property type="term" value="C:ribosome"/>
    <property type="evidence" value="ECO:0007669"/>
    <property type="project" value="UniProtKB-KW"/>
</dbReference>
<evidence type="ECO:0000256" key="5">
    <source>
        <dbReference type="ARBA" id="ARBA00023274"/>
    </source>
</evidence>
<keyword evidence="3" id="KW-0694">RNA-binding</keyword>
<keyword evidence="2" id="KW-0699">rRNA-binding</keyword>
<dbReference type="InterPro" id="IPR028909">
    <property type="entry name" value="bL21-like"/>
</dbReference>
<proteinExistence type="inferred from homology"/>
<dbReference type="GO" id="GO:1990904">
    <property type="term" value="C:ribonucleoprotein complex"/>
    <property type="evidence" value="ECO:0007669"/>
    <property type="project" value="UniProtKB-KW"/>
</dbReference>
<reference evidence="7" key="1">
    <citation type="submission" date="2023-03" db="EMBL/GenBank/DDBJ databases">
        <authorList>
            <person name="Steffen K."/>
            <person name="Cardenas P."/>
        </authorList>
    </citation>
    <scope>NUCLEOTIDE SEQUENCE</scope>
</reference>
<organism evidence="7 8">
    <name type="scientific">Geodia barretti</name>
    <name type="common">Barrett's horny sponge</name>
    <dbReference type="NCBI Taxonomy" id="519541"/>
    <lineage>
        <taxon>Eukaryota</taxon>
        <taxon>Metazoa</taxon>
        <taxon>Porifera</taxon>
        <taxon>Demospongiae</taxon>
        <taxon>Heteroscleromorpha</taxon>
        <taxon>Tetractinellida</taxon>
        <taxon>Astrophorina</taxon>
        <taxon>Geodiidae</taxon>
        <taxon>Geodia</taxon>
    </lineage>
</organism>
<dbReference type="EMBL" id="CASHTH010001080">
    <property type="protein sequence ID" value="CAI8011107.1"/>
    <property type="molecule type" value="Genomic_DNA"/>
</dbReference>
<dbReference type="InterPro" id="IPR036164">
    <property type="entry name" value="bL21-like_sf"/>
</dbReference>
<name>A0AA35RHI3_GEOBA</name>
<dbReference type="GO" id="GO:0003735">
    <property type="term" value="F:structural constituent of ribosome"/>
    <property type="evidence" value="ECO:0007669"/>
    <property type="project" value="InterPro"/>
</dbReference>
<dbReference type="GO" id="GO:0019843">
    <property type="term" value="F:rRNA binding"/>
    <property type="evidence" value="ECO:0007669"/>
    <property type="project" value="UniProtKB-KW"/>
</dbReference>
<evidence type="ECO:0000256" key="6">
    <source>
        <dbReference type="ARBA" id="ARBA00044129"/>
    </source>
</evidence>
<dbReference type="InterPro" id="IPR001787">
    <property type="entry name" value="Ribosomal_bL21"/>
</dbReference>
<dbReference type="PROSITE" id="PS01169">
    <property type="entry name" value="RIBOSOMAL_L21"/>
    <property type="match status" value="1"/>
</dbReference>
<evidence type="ECO:0000256" key="3">
    <source>
        <dbReference type="ARBA" id="ARBA00022884"/>
    </source>
</evidence>
<protein>
    <recommendedName>
        <fullName evidence="6">Large ribosomal subunit protein bL21m</fullName>
    </recommendedName>
</protein>
<dbReference type="PANTHER" id="PTHR21349">
    <property type="entry name" value="50S RIBOSOMAL PROTEIN L21"/>
    <property type="match status" value="1"/>
</dbReference>
<dbReference type="PANTHER" id="PTHR21349:SF0">
    <property type="entry name" value="LARGE RIBOSOMAL SUBUNIT PROTEIN BL21M"/>
    <property type="match status" value="1"/>
</dbReference>
<dbReference type="SUPFAM" id="SSF141091">
    <property type="entry name" value="L21p-like"/>
    <property type="match status" value="1"/>
</dbReference>
<dbReference type="NCBIfam" id="TIGR00061">
    <property type="entry name" value="L21"/>
    <property type="match status" value="1"/>
</dbReference>
<evidence type="ECO:0000256" key="4">
    <source>
        <dbReference type="ARBA" id="ARBA00022980"/>
    </source>
</evidence>